<dbReference type="EMBL" id="CM003529">
    <property type="protein sequence ID" value="RCV09545.1"/>
    <property type="molecule type" value="Genomic_DNA"/>
</dbReference>
<dbReference type="PROSITE" id="PS50891">
    <property type="entry name" value="LOB"/>
    <property type="match status" value="1"/>
</dbReference>
<dbReference type="OrthoDB" id="670878at2759"/>
<dbReference type="PANTHER" id="PTHR31529">
    <property type="entry name" value="LOB DOMAIN CONTAINING PROTEIN"/>
    <property type="match status" value="1"/>
</dbReference>
<protein>
    <recommendedName>
        <fullName evidence="4">LOB domain-containing protein</fullName>
    </recommendedName>
</protein>
<dbReference type="Pfam" id="PF03195">
    <property type="entry name" value="LOB"/>
    <property type="match status" value="1"/>
</dbReference>
<reference evidence="5" key="2">
    <citation type="submission" date="2015-07" db="EMBL/GenBank/DDBJ databases">
        <authorList>
            <person name="Noorani M."/>
        </authorList>
    </citation>
    <scope>NUCLEOTIDE SEQUENCE</scope>
    <source>
        <strain evidence="5">Yugu1</strain>
    </source>
</reference>
<reference evidence="5" key="1">
    <citation type="journal article" date="2012" name="Nat. Biotechnol.">
        <title>Reference genome sequence of the model plant Setaria.</title>
        <authorList>
            <person name="Bennetzen J.L."/>
            <person name="Schmutz J."/>
            <person name="Wang H."/>
            <person name="Percifield R."/>
            <person name="Hawkins J."/>
            <person name="Pontaroli A.C."/>
            <person name="Estep M."/>
            <person name="Feng L."/>
            <person name="Vaughn J.N."/>
            <person name="Grimwood J."/>
            <person name="Jenkins J."/>
            <person name="Barry K."/>
            <person name="Lindquist E."/>
            <person name="Hellsten U."/>
            <person name="Deshpande S."/>
            <person name="Wang X."/>
            <person name="Wu X."/>
            <person name="Mitros T."/>
            <person name="Triplett J."/>
            <person name="Yang X."/>
            <person name="Ye C.Y."/>
            <person name="Mauro-Herrera M."/>
            <person name="Wang L."/>
            <person name="Li P."/>
            <person name="Sharma M."/>
            <person name="Sharma R."/>
            <person name="Ronald P.C."/>
            <person name="Panaud O."/>
            <person name="Kellogg E.A."/>
            <person name="Brutnell T.P."/>
            <person name="Doust A.N."/>
            <person name="Tuskan G.A."/>
            <person name="Rokhsar D."/>
            <person name="Devos K.M."/>
        </authorList>
    </citation>
    <scope>NUCLEOTIDE SEQUENCE [LARGE SCALE GENOMIC DNA]</scope>
    <source>
        <strain evidence="5">Yugu1</strain>
    </source>
</reference>
<feature type="domain" description="LOB" evidence="4">
    <location>
        <begin position="14"/>
        <end position="118"/>
    </location>
</feature>
<keyword evidence="2" id="KW-0175">Coiled coil</keyword>
<proteinExistence type="inferred from homology"/>
<feature type="region of interest" description="Disordered" evidence="3">
    <location>
        <begin position="182"/>
        <end position="253"/>
    </location>
</feature>
<dbReference type="AlphaFoldDB" id="A0A368PUY3"/>
<feature type="compositionally biased region" description="Low complexity" evidence="3">
    <location>
        <begin position="312"/>
        <end position="322"/>
    </location>
</feature>
<evidence type="ECO:0000256" key="1">
    <source>
        <dbReference type="ARBA" id="ARBA00005474"/>
    </source>
</evidence>
<sequence>MSEEDEAEAQPVQTTCAGCRTLRRRCVPGCVFAPYFPAEGDDTSRFAAVHRVFGASNVARMLEDVSLPSDRHRAAETLVEEARARVRDPALGCVSYVAVLQMLNEKAREQVDAVREEIAGELGAGAAAEPVDVAAAEPAARVEASAQAERALAHARERDAELLAVRNAADLEWWRQQRQAEKHAAGGRNTNEQVAETENTAAAAAAKGESSSEQTMVMTQAEAGTELDSTEGNGYPRQQMAETEEPAPAAVAASERAMLTPPAAAVDQRHHLAAPHAGTEPSIPGIGHLQQKVLEDKQSSTAAAEAAREEAMASGQAPAAAPQHHESAATQLAGAGTGFLDGEQWAAAEALAKELDTMRRRYAAAQQHHHPAAAHYASMGLHVTPRLQKPPHQQAAPAAEVASGQDSMATLAQQIAEAEAEAAAEQDMMMQLLAAGAPQYGNLAAQYDVDAELDVTLVHGHQDMRQQMTELGTLGHEPPQEIVQQLAAAAKVAMEQRIMPQIATAELAGEQETIMQQFAAAAELAREKELIVQQARQQEMAMLLQASAAPMAQYSETELGVSLGHQPLVQQLLQEQQLADAVGVVGEPNTTTVVQHVAAYADAEHGRDSGATAAFRPPGLSEAAPFLVEQSLQGQTARVLGLQMGSSLPPLGQPHAQASQQQGTDGGDDGQSSDLTAYLYY</sequence>
<feature type="coiled-coil region" evidence="2">
    <location>
        <begin position="401"/>
        <end position="435"/>
    </location>
</feature>
<evidence type="ECO:0000259" key="4">
    <source>
        <dbReference type="PROSITE" id="PS50891"/>
    </source>
</evidence>
<feature type="compositionally biased region" description="Polar residues" evidence="3">
    <location>
        <begin position="209"/>
        <end position="218"/>
    </location>
</feature>
<feature type="region of interest" description="Disordered" evidence="3">
    <location>
        <begin position="644"/>
        <end position="673"/>
    </location>
</feature>
<feature type="region of interest" description="Disordered" evidence="3">
    <location>
        <begin position="294"/>
        <end position="327"/>
    </location>
</feature>
<name>A0A368PUY3_SETIT</name>
<comment type="similarity">
    <text evidence="1">Belongs to the LOB domain-containing protein family.</text>
</comment>
<evidence type="ECO:0000256" key="3">
    <source>
        <dbReference type="SAM" id="MobiDB-lite"/>
    </source>
</evidence>
<dbReference type="InterPro" id="IPR004883">
    <property type="entry name" value="LOB"/>
</dbReference>
<dbReference type="PANTHER" id="PTHR31529:SF56">
    <property type="entry name" value="EXPRESSED PROTEIN"/>
    <property type="match status" value="1"/>
</dbReference>
<gene>
    <name evidence="5" type="ORF">SETIT_2G038300v2</name>
</gene>
<accession>A0A368PUY3</accession>
<evidence type="ECO:0000313" key="5">
    <source>
        <dbReference type="EMBL" id="RCV09545.1"/>
    </source>
</evidence>
<feature type="compositionally biased region" description="Low complexity" evidence="3">
    <location>
        <begin position="189"/>
        <end position="206"/>
    </location>
</feature>
<organism evidence="5">
    <name type="scientific">Setaria italica</name>
    <name type="common">Foxtail millet</name>
    <name type="synonym">Panicum italicum</name>
    <dbReference type="NCBI Taxonomy" id="4555"/>
    <lineage>
        <taxon>Eukaryota</taxon>
        <taxon>Viridiplantae</taxon>
        <taxon>Streptophyta</taxon>
        <taxon>Embryophyta</taxon>
        <taxon>Tracheophyta</taxon>
        <taxon>Spermatophyta</taxon>
        <taxon>Magnoliopsida</taxon>
        <taxon>Liliopsida</taxon>
        <taxon>Poales</taxon>
        <taxon>Poaceae</taxon>
        <taxon>PACMAD clade</taxon>
        <taxon>Panicoideae</taxon>
        <taxon>Panicodae</taxon>
        <taxon>Paniceae</taxon>
        <taxon>Cenchrinae</taxon>
        <taxon>Setaria</taxon>
    </lineage>
</organism>
<evidence type="ECO:0000256" key="2">
    <source>
        <dbReference type="SAM" id="Coils"/>
    </source>
</evidence>